<sequence>MNDAPKILAFAGSARKDSWNKKLVHIAANGARAAGADVTLIDLRDFPMPLYDGDEESENGIPDNALRLRELMLNHQGLLLASPEYNGSISPLLKNTIDWTTRQVDSSPGLAPYTGKVAALLATSPGGFGGLRGLVHVRAILGNIGVIVMPEQLAVGVAHEAFGADGAMANPKQQHAVEELGANLARLLAKLHNLSLAPESTERRHDLTRLR</sequence>
<dbReference type="AlphaFoldDB" id="A0A1Y6C9L2"/>
<evidence type="ECO:0000313" key="3">
    <source>
        <dbReference type="Proteomes" id="UP000192920"/>
    </source>
</evidence>
<keyword evidence="3" id="KW-1185">Reference proteome</keyword>
<gene>
    <name evidence="2" type="ORF">SAMN02745746_03083</name>
</gene>
<dbReference type="SUPFAM" id="SSF52218">
    <property type="entry name" value="Flavoproteins"/>
    <property type="match status" value="1"/>
</dbReference>
<evidence type="ECO:0000313" key="2">
    <source>
        <dbReference type="EMBL" id="SMF41319.1"/>
    </source>
</evidence>
<dbReference type="PANTHER" id="PTHR30543:SF21">
    <property type="entry name" value="NAD(P)H-DEPENDENT FMN REDUCTASE LOT6"/>
    <property type="match status" value="1"/>
</dbReference>
<accession>A0A1Y6C9L2</accession>
<dbReference type="STRING" id="1123014.SAMN02745746_03083"/>
<dbReference type="Gene3D" id="3.40.50.360">
    <property type="match status" value="1"/>
</dbReference>
<dbReference type="InterPro" id="IPR050712">
    <property type="entry name" value="NAD(P)H-dep_reductase"/>
</dbReference>
<dbReference type="GO" id="GO:0010181">
    <property type="term" value="F:FMN binding"/>
    <property type="evidence" value="ECO:0007669"/>
    <property type="project" value="TreeGrafter"/>
</dbReference>
<feature type="domain" description="NADPH-dependent FMN reductase-like" evidence="1">
    <location>
        <begin position="5"/>
        <end position="159"/>
    </location>
</feature>
<organism evidence="2 3">
    <name type="scientific">Pseudogulbenkiania subflava DSM 22618</name>
    <dbReference type="NCBI Taxonomy" id="1123014"/>
    <lineage>
        <taxon>Bacteria</taxon>
        <taxon>Pseudomonadati</taxon>
        <taxon>Pseudomonadota</taxon>
        <taxon>Betaproteobacteria</taxon>
        <taxon>Neisseriales</taxon>
        <taxon>Chromobacteriaceae</taxon>
        <taxon>Pseudogulbenkiania</taxon>
    </lineage>
</organism>
<dbReference type="InterPro" id="IPR005025">
    <property type="entry name" value="FMN_Rdtase-like_dom"/>
</dbReference>
<dbReference type="GO" id="GO:0016491">
    <property type="term" value="F:oxidoreductase activity"/>
    <property type="evidence" value="ECO:0007669"/>
    <property type="project" value="InterPro"/>
</dbReference>
<dbReference type="GO" id="GO:0005829">
    <property type="term" value="C:cytosol"/>
    <property type="evidence" value="ECO:0007669"/>
    <property type="project" value="TreeGrafter"/>
</dbReference>
<name>A0A1Y6C9L2_9NEIS</name>
<dbReference type="InterPro" id="IPR029039">
    <property type="entry name" value="Flavoprotein-like_sf"/>
</dbReference>
<dbReference type="PANTHER" id="PTHR30543">
    <property type="entry name" value="CHROMATE REDUCTASE"/>
    <property type="match status" value="1"/>
</dbReference>
<evidence type="ECO:0000259" key="1">
    <source>
        <dbReference type="Pfam" id="PF03358"/>
    </source>
</evidence>
<protein>
    <submittedName>
        <fullName evidence="2">NAD(P)H-dependent FMN reductase</fullName>
    </submittedName>
</protein>
<dbReference type="EMBL" id="FXAG01000019">
    <property type="protein sequence ID" value="SMF41319.1"/>
    <property type="molecule type" value="Genomic_DNA"/>
</dbReference>
<reference evidence="3" key="1">
    <citation type="submission" date="2017-04" db="EMBL/GenBank/DDBJ databases">
        <authorList>
            <person name="Varghese N."/>
            <person name="Submissions S."/>
        </authorList>
    </citation>
    <scope>NUCLEOTIDE SEQUENCE [LARGE SCALE GENOMIC DNA]</scope>
    <source>
        <strain evidence="3">DSM 22618</strain>
    </source>
</reference>
<dbReference type="Pfam" id="PF03358">
    <property type="entry name" value="FMN_red"/>
    <property type="match status" value="1"/>
</dbReference>
<proteinExistence type="predicted"/>
<dbReference type="Proteomes" id="UP000192920">
    <property type="component" value="Unassembled WGS sequence"/>
</dbReference>
<dbReference type="RefSeq" id="WP_085277209.1">
    <property type="nucleotide sequence ID" value="NZ_FXAG01000019.1"/>
</dbReference>